<evidence type="ECO:0000256" key="1">
    <source>
        <dbReference type="SAM" id="MobiDB-lite"/>
    </source>
</evidence>
<gene>
    <name evidence="2" type="ORF">LA76x_3279</name>
</gene>
<dbReference type="Proteomes" id="UP000060787">
    <property type="component" value="Chromosome"/>
</dbReference>
<evidence type="ECO:0000313" key="2">
    <source>
        <dbReference type="EMBL" id="ALN81406.1"/>
    </source>
</evidence>
<reference evidence="2 3" key="1">
    <citation type="journal article" date="2015" name="BMC Genomics">
        <title>Comparative genomics and metabolic profiling of the genus Lysobacter.</title>
        <authorList>
            <person name="de Bruijn I."/>
            <person name="Cheng X."/>
            <person name="de Jager V."/>
            <person name="Exposito R.G."/>
            <person name="Watrous J."/>
            <person name="Patel N."/>
            <person name="Postma J."/>
            <person name="Dorrestein P.C."/>
            <person name="Kobayashi D."/>
            <person name="Raaijmakers J.M."/>
        </authorList>
    </citation>
    <scope>NUCLEOTIDE SEQUENCE [LARGE SCALE GENOMIC DNA]</scope>
    <source>
        <strain evidence="2 3">76</strain>
    </source>
</reference>
<protein>
    <submittedName>
        <fullName evidence="2">Uncharacterized protein</fullName>
    </submittedName>
</protein>
<organism evidence="2 3">
    <name type="scientific">Lysobacter antibioticus</name>
    <dbReference type="NCBI Taxonomy" id="84531"/>
    <lineage>
        <taxon>Bacteria</taxon>
        <taxon>Pseudomonadati</taxon>
        <taxon>Pseudomonadota</taxon>
        <taxon>Gammaproteobacteria</taxon>
        <taxon>Lysobacterales</taxon>
        <taxon>Lysobacteraceae</taxon>
        <taxon>Lysobacter</taxon>
    </lineage>
</organism>
<dbReference type="PATRIC" id="fig|84531.8.peg.3297"/>
<feature type="region of interest" description="Disordered" evidence="1">
    <location>
        <begin position="47"/>
        <end position="102"/>
    </location>
</feature>
<dbReference type="EMBL" id="CP011129">
    <property type="protein sequence ID" value="ALN81406.1"/>
    <property type="molecule type" value="Genomic_DNA"/>
</dbReference>
<accession>A0A0S2FCX3</accession>
<dbReference type="AlphaFoldDB" id="A0A0S2FCX3"/>
<proteinExistence type="predicted"/>
<name>A0A0S2FCX3_LYSAN</name>
<feature type="compositionally biased region" description="Basic residues" evidence="1">
    <location>
        <begin position="62"/>
        <end position="71"/>
    </location>
</feature>
<evidence type="ECO:0000313" key="3">
    <source>
        <dbReference type="Proteomes" id="UP000060787"/>
    </source>
</evidence>
<feature type="compositionally biased region" description="Gly residues" evidence="1">
    <location>
        <begin position="48"/>
        <end position="57"/>
    </location>
</feature>
<sequence>MQAHGDTAWVRFILTADEACGARRGDRAGDAGPAMRPFRCAVRRAGAGAHGRAGGRGPAKIARIRARRRGPMRNPGGSGPVKRRRHRRESSQGQGLKAGFRP</sequence>
<dbReference type="STRING" id="84531.LA76x_3279"/>
<keyword evidence="3" id="KW-1185">Reference proteome</keyword>
<dbReference type="KEGG" id="lab:LA76x_3279"/>